<organism evidence="1 2">
    <name type="scientific">Nesidiocoris tenuis</name>
    <dbReference type="NCBI Taxonomy" id="355587"/>
    <lineage>
        <taxon>Eukaryota</taxon>
        <taxon>Metazoa</taxon>
        <taxon>Ecdysozoa</taxon>
        <taxon>Arthropoda</taxon>
        <taxon>Hexapoda</taxon>
        <taxon>Insecta</taxon>
        <taxon>Pterygota</taxon>
        <taxon>Neoptera</taxon>
        <taxon>Paraneoptera</taxon>
        <taxon>Hemiptera</taxon>
        <taxon>Heteroptera</taxon>
        <taxon>Panheteroptera</taxon>
        <taxon>Cimicomorpha</taxon>
        <taxon>Miridae</taxon>
        <taxon>Dicyphina</taxon>
        <taxon>Nesidiocoris</taxon>
    </lineage>
</organism>
<dbReference type="EMBL" id="CADCXU010018877">
    <property type="protein sequence ID" value="CAB0007213.1"/>
    <property type="molecule type" value="Genomic_DNA"/>
</dbReference>
<accession>A0A6H5GTE1</accession>
<feature type="non-terminal residue" evidence="1">
    <location>
        <position position="57"/>
    </location>
</feature>
<name>A0A6H5GTE1_9HEMI</name>
<gene>
    <name evidence="1" type="ORF">NTEN_LOCUS12543</name>
</gene>
<proteinExistence type="predicted"/>
<reference evidence="1 2" key="1">
    <citation type="submission" date="2020-02" db="EMBL/GenBank/DDBJ databases">
        <authorList>
            <person name="Ferguson B K."/>
        </authorList>
    </citation>
    <scope>NUCLEOTIDE SEQUENCE [LARGE SCALE GENOMIC DNA]</scope>
</reference>
<keyword evidence="2" id="KW-1185">Reference proteome</keyword>
<evidence type="ECO:0000313" key="1">
    <source>
        <dbReference type="EMBL" id="CAB0007213.1"/>
    </source>
</evidence>
<dbReference type="Proteomes" id="UP000479000">
    <property type="component" value="Unassembled WGS sequence"/>
</dbReference>
<sequence length="57" mass="6115">MVYIFVDGSLTVPVGEAGAEVFNCPDDFLAIRSVRLCGQKVNDASVQPDFTQNAPVI</sequence>
<dbReference type="OrthoDB" id="6479909at2759"/>
<dbReference type="AlphaFoldDB" id="A0A6H5GTE1"/>
<protein>
    <submittedName>
        <fullName evidence="1">Uncharacterized protein</fullName>
    </submittedName>
</protein>
<evidence type="ECO:0000313" key="2">
    <source>
        <dbReference type="Proteomes" id="UP000479000"/>
    </source>
</evidence>